<organism evidence="1 2">
    <name type="scientific">Coprinellus micaceus</name>
    <name type="common">Glistening ink-cap mushroom</name>
    <name type="synonym">Coprinus micaceus</name>
    <dbReference type="NCBI Taxonomy" id="71717"/>
    <lineage>
        <taxon>Eukaryota</taxon>
        <taxon>Fungi</taxon>
        <taxon>Dikarya</taxon>
        <taxon>Basidiomycota</taxon>
        <taxon>Agaricomycotina</taxon>
        <taxon>Agaricomycetes</taxon>
        <taxon>Agaricomycetidae</taxon>
        <taxon>Agaricales</taxon>
        <taxon>Agaricineae</taxon>
        <taxon>Psathyrellaceae</taxon>
        <taxon>Coprinellus</taxon>
    </lineage>
</organism>
<gene>
    <name evidence="1" type="ORF">FA13DRAFT_889461</name>
</gene>
<accession>A0A4Y7TSH4</accession>
<protein>
    <submittedName>
        <fullName evidence="1">Uncharacterized protein</fullName>
    </submittedName>
</protein>
<evidence type="ECO:0000313" key="1">
    <source>
        <dbReference type="EMBL" id="TEB37135.1"/>
    </source>
</evidence>
<dbReference type="EMBL" id="QPFP01000004">
    <property type="protein sequence ID" value="TEB37135.1"/>
    <property type="molecule type" value="Genomic_DNA"/>
</dbReference>
<dbReference type="AlphaFoldDB" id="A0A4Y7TSH4"/>
<reference evidence="1 2" key="1">
    <citation type="journal article" date="2019" name="Nat. Ecol. Evol.">
        <title>Megaphylogeny resolves global patterns of mushroom evolution.</title>
        <authorList>
            <person name="Varga T."/>
            <person name="Krizsan K."/>
            <person name="Foldi C."/>
            <person name="Dima B."/>
            <person name="Sanchez-Garcia M."/>
            <person name="Sanchez-Ramirez S."/>
            <person name="Szollosi G.J."/>
            <person name="Szarkandi J.G."/>
            <person name="Papp V."/>
            <person name="Albert L."/>
            <person name="Andreopoulos W."/>
            <person name="Angelini C."/>
            <person name="Antonin V."/>
            <person name="Barry K.W."/>
            <person name="Bougher N.L."/>
            <person name="Buchanan P."/>
            <person name="Buyck B."/>
            <person name="Bense V."/>
            <person name="Catcheside P."/>
            <person name="Chovatia M."/>
            <person name="Cooper J."/>
            <person name="Damon W."/>
            <person name="Desjardin D."/>
            <person name="Finy P."/>
            <person name="Geml J."/>
            <person name="Haridas S."/>
            <person name="Hughes K."/>
            <person name="Justo A."/>
            <person name="Karasinski D."/>
            <person name="Kautmanova I."/>
            <person name="Kiss B."/>
            <person name="Kocsube S."/>
            <person name="Kotiranta H."/>
            <person name="LaButti K.M."/>
            <person name="Lechner B.E."/>
            <person name="Liimatainen K."/>
            <person name="Lipzen A."/>
            <person name="Lukacs Z."/>
            <person name="Mihaltcheva S."/>
            <person name="Morgado L.N."/>
            <person name="Niskanen T."/>
            <person name="Noordeloos M.E."/>
            <person name="Ohm R.A."/>
            <person name="Ortiz-Santana B."/>
            <person name="Ovrebo C."/>
            <person name="Racz N."/>
            <person name="Riley R."/>
            <person name="Savchenko A."/>
            <person name="Shiryaev A."/>
            <person name="Soop K."/>
            <person name="Spirin V."/>
            <person name="Szebenyi C."/>
            <person name="Tomsovsky M."/>
            <person name="Tulloss R.E."/>
            <person name="Uehling J."/>
            <person name="Grigoriev I.V."/>
            <person name="Vagvolgyi C."/>
            <person name="Papp T."/>
            <person name="Martin F.M."/>
            <person name="Miettinen O."/>
            <person name="Hibbett D.S."/>
            <person name="Nagy L.G."/>
        </authorList>
    </citation>
    <scope>NUCLEOTIDE SEQUENCE [LARGE SCALE GENOMIC DNA]</scope>
    <source>
        <strain evidence="1 2">FP101781</strain>
    </source>
</reference>
<sequence length="235" mass="26386">MFANLQRSFNAISSEVRYPVSKPDLWSHLFNIYPLEDNGAPFASFVGVRGSDEGPRYPISTYLNSLVRALLDFSALTTLVVVKAKPEGRDEDAWAYLGQAPNLRAVLFHKSPLDGVGTKHSPRATLALPPPALFPVPSIIRLVSIDIAEDDLDSEGPTWVTLFIRAIEKRVERGQIPIARLQLDRVSYFYYSDLLRIQGAVPSCDVVWDECVLEESPSRWNDDYEVGNEDDDWDS</sequence>
<dbReference type="Proteomes" id="UP000298030">
    <property type="component" value="Unassembled WGS sequence"/>
</dbReference>
<name>A0A4Y7TSH4_COPMI</name>
<keyword evidence="2" id="KW-1185">Reference proteome</keyword>
<comment type="caution">
    <text evidence="1">The sequence shown here is derived from an EMBL/GenBank/DDBJ whole genome shotgun (WGS) entry which is preliminary data.</text>
</comment>
<proteinExistence type="predicted"/>
<evidence type="ECO:0000313" key="2">
    <source>
        <dbReference type="Proteomes" id="UP000298030"/>
    </source>
</evidence>